<dbReference type="Proteomes" id="UP000623681">
    <property type="component" value="Unassembled WGS sequence"/>
</dbReference>
<dbReference type="EMBL" id="JAESWA010000017">
    <property type="protein sequence ID" value="MBL4931077.1"/>
    <property type="molecule type" value="Genomic_DNA"/>
</dbReference>
<dbReference type="GO" id="GO:0006396">
    <property type="term" value="P:RNA processing"/>
    <property type="evidence" value="ECO:0007669"/>
    <property type="project" value="InterPro"/>
</dbReference>
<evidence type="ECO:0000313" key="6">
    <source>
        <dbReference type="Proteomes" id="UP000623681"/>
    </source>
</evidence>
<dbReference type="RefSeq" id="WP_202766449.1">
    <property type="nucleotide sequence ID" value="NZ_JAESWA010000017.1"/>
</dbReference>
<accession>A0A937K2X7</accession>
<name>A0A937K2X7_9CLOT</name>
<sequence length="263" mass="29388">MIKIESKENSIFKEAKNLKNRKERKKTGKFLVEGFRFLSEAFKSTCSVDIIFLAENEIEKFNIYFNKEELKNTKVFLLDSKLLQMLCNTEAPQGVVGVVNVKISEIKKDGFYVLCDQVQDPGNLGTIIRTSHAAGASGVIITKGTVDPYNDKTLRSTMGSIFHIPIIEDMNFEVINGLKNQGYDILASSLDTDKNFFQEDITNNLVICVGNEGNGISDYIYSLSNKLVKIPMPGGAESLNVSTAAAIMIYERIRQNMLKGIEF</sequence>
<dbReference type="SUPFAM" id="SSF75217">
    <property type="entry name" value="alpha/beta knot"/>
    <property type="match status" value="1"/>
</dbReference>
<dbReference type="InterPro" id="IPR001537">
    <property type="entry name" value="SpoU_MeTrfase"/>
</dbReference>
<evidence type="ECO:0000256" key="3">
    <source>
        <dbReference type="ARBA" id="ARBA00022679"/>
    </source>
</evidence>
<organism evidence="5 6">
    <name type="scientific">Clostridium paridis</name>
    <dbReference type="NCBI Taxonomy" id="2803863"/>
    <lineage>
        <taxon>Bacteria</taxon>
        <taxon>Bacillati</taxon>
        <taxon>Bacillota</taxon>
        <taxon>Clostridia</taxon>
        <taxon>Eubacteriales</taxon>
        <taxon>Clostridiaceae</taxon>
        <taxon>Clostridium</taxon>
    </lineage>
</organism>
<dbReference type="GO" id="GO:0003723">
    <property type="term" value="F:RNA binding"/>
    <property type="evidence" value="ECO:0007669"/>
    <property type="project" value="InterPro"/>
</dbReference>
<feature type="domain" description="RNA 2-O ribose methyltransferase substrate binding" evidence="4">
    <location>
        <begin position="31"/>
        <end position="105"/>
    </location>
</feature>
<dbReference type="InterPro" id="IPR013123">
    <property type="entry name" value="SpoU_subst-bd"/>
</dbReference>
<dbReference type="InterPro" id="IPR029064">
    <property type="entry name" value="Ribosomal_eL30-like_sf"/>
</dbReference>
<evidence type="ECO:0000313" key="5">
    <source>
        <dbReference type="EMBL" id="MBL4931077.1"/>
    </source>
</evidence>
<dbReference type="Gene3D" id="3.30.1330.30">
    <property type="match status" value="1"/>
</dbReference>
<dbReference type="InterPro" id="IPR053888">
    <property type="entry name" value="MRM3-like_sub_bind"/>
</dbReference>
<dbReference type="InterPro" id="IPR029026">
    <property type="entry name" value="tRNA_m1G_MTases_N"/>
</dbReference>
<dbReference type="Pfam" id="PF22435">
    <property type="entry name" value="MRM3-like_sub_bind"/>
    <property type="match status" value="1"/>
</dbReference>
<keyword evidence="3" id="KW-0808">Transferase</keyword>
<dbReference type="InterPro" id="IPR029028">
    <property type="entry name" value="Alpha/beta_knot_MTases"/>
</dbReference>
<dbReference type="InterPro" id="IPR051259">
    <property type="entry name" value="rRNA_Methyltransferase"/>
</dbReference>
<comment type="caution">
    <text evidence="5">The sequence shown here is derived from an EMBL/GenBank/DDBJ whole genome shotgun (WGS) entry which is preliminary data.</text>
</comment>
<evidence type="ECO:0000259" key="4">
    <source>
        <dbReference type="SMART" id="SM00967"/>
    </source>
</evidence>
<dbReference type="GO" id="GO:0005737">
    <property type="term" value="C:cytoplasm"/>
    <property type="evidence" value="ECO:0007669"/>
    <property type="project" value="UniProtKB-ARBA"/>
</dbReference>
<dbReference type="Gene3D" id="3.40.1280.10">
    <property type="match status" value="1"/>
</dbReference>
<dbReference type="SUPFAM" id="SSF55315">
    <property type="entry name" value="L30e-like"/>
    <property type="match status" value="1"/>
</dbReference>
<dbReference type="PANTHER" id="PTHR43191">
    <property type="entry name" value="RRNA METHYLTRANSFERASE 3"/>
    <property type="match status" value="1"/>
</dbReference>
<reference evidence="5" key="1">
    <citation type="submission" date="2021-01" db="EMBL/GenBank/DDBJ databases">
        <title>Genome public.</title>
        <authorList>
            <person name="Liu C."/>
            <person name="Sun Q."/>
        </authorList>
    </citation>
    <scope>NUCLEOTIDE SEQUENCE</scope>
    <source>
        <strain evidence="5">YIM B02565</strain>
    </source>
</reference>
<gene>
    <name evidence="5" type="ORF">JK634_04605</name>
</gene>
<dbReference type="PANTHER" id="PTHR43191:SF2">
    <property type="entry name" value="RRNA METHYLTRANSFERASE 3, MITOCHONDRIAL"/>
    <property type="match status" value="1"/>
</dbReference>
<keyword evidence="6" id="KW-1185">Reference proteome</keyword>
<evidence type="ECO:0000256" key="1">
    <source>
        <dbReference type="ARBA" id="ARBA00007228"/>
    </source>
</evidence>
<protein>
    <submittedName>
        <fullName evidence="5">RNA methyltransferase</fullName>
    </submittedName>
</protein>
<keyword evidence="2 5" id="KW-0489">Methyltransferase</keyword>
<dbReference type="AlphaFoldDB" id="A0A937K2X7"/>
<dbReference type="SMART" id="SM00967">
    <property type="entry name" value="SpoU_sub_bind"/>
    <property type="match status" value="1"/>
</dbReference>
<comment type="similarity">
    <text evidence="1">Belongs to the class IV-like SAM-binding methyltransferase superfamily. RNA methyltransferase TrmH family.</text>
</comment>
<dbReference type="CDD" id="cd18095">
    <property type="entry name" value="SpoU-like_rRNA-MTase"/>
    <property type="match status" value="1"/>
</dbReference>
<dbReference type="GO" id="GO:0032259">
    <property type="term" value="P:methylation"/>
    <property type="evidence" value="ECO:0007669"/>
    <property type="project" value="UniProtKB-KW"/>
</dbReference>
<dbReference type="Pfam" id="PF00588">
    <property type="entry name" value="SpoU_methylase"/>
    <property type="match status" value="1"/>
</dbReference>
<proteinExistence type="inferred from homology"/>
<dbReference type="GO" id="GO:0008173">
    <property type="term" value="F:RNA methyltransferase activity"/>
    <property type="evidence" value="ECO:0007669"/>
    <property type="project" value="InterPro"/>
</dbReference>
<evidence type="ECO:0000256" key="2">
    <source>
        <dbReference type="ARBA" id="ARBA00022603"/>
    </source>
</evidence>